<accession>A0A3B0QT20</accession>
<dbReference type="GO" id="GO:0051262">
    <property type="term" value="P:protein tetramerization"/>
    <property type="evidence" value="ECO:0007669"/>
    <property type="project" value="InterPro"/>
</dbReference>
<dbReference type="Pfam" id="PF02556">
    <property type="entry name" value="SecB"/>
    <property type="match status" value="1"/>
</dbReference>
<dbReference type="GO" id="GO:0051082">
    <property type="term" value="F:unfolded protein binding"/>
    <property type="evidence" value="ECO:0007669"/>
    <property type="project" value="InterPro"/>
</dbReference>
<dbReference type="Gene3D" id="3.10.420.10">
    <property type="entry name" value="SecB-like"/>
    <property type="match status" value="1"/>
</dbReference>
<protein>
    <recommendedName>
        <fullName evidence="2">Preprotein translocase subunit SecB</fullName>
    </recommendedName>
</protein>
<dbReference type="SUPFAM" id="SSF54611">
    <property type="entry name" value="SecB-like"/>
    <property type="match status" value="1"/>
</dbReference>
<dbReference type="GO" id="GO:0015031">
    <property type="term" value="P:protein transport"/>
    <property type="evidence" value="ECO:0007669"/>
    <property type="project" value="InterPro"/>
</dbReference>
<dbReference type="PANTHER" id="PTHR36918:SF1">
    <property type="entry name" value="PROTEIN-EXPORT PROTEIN SECB"/>
    <property type="match status" value="1"/>
</dbReference>
<feature type="non-terminal residue" evidence="1">
    <location>
        <position position="1"/>
    </location>
</feature>
<gene>
    <name evidence="1" type="ORF">MNBD_DELTA01-1142</name>
</gene>
<dbReference type="EMBL" id="UOEA01000067">
    <property type="protein sequence ID" value="VAV84520.1"/>
    <property type="molecule type" value="Genomic_DNA"/>
</dbReference>
<dbReference type="PANTHER" id="PTHR36918">
    <property type="match status" value="1"/>
</dbReference>
<evidence type="ECO:0008006" key="2">
    <source>
        <dbReference type="Google" id="ProtNLM"/>
    </source>
</evidence>
<dbReference type="AlphaFoldDB" id="A0A3B0QT20"/>
<dbReference type="InterPro" id="IPR003708">
    <property type="entry name" value="SecB"/>
</dbReference>
<organism evidence="1">
    <name type="scientific">hydrothermal vent metagenome</name>
    <dbReference type="NCBI Taxonomy" id="652676"/>
    <lineage>
        <taxon>unclassified sequences</taxon>
        <taxon>metagenomes</taxon>
        <taxon>ecological metagenomes</taxon>
    </lineage>
</organism>
<sequence length="129" mass="13988">PEGGVSVDFKTSFSQKLDNVKGCLKTILEVTVEFKDVANPPIEIDVSVAGYFSVKDLKNLKALEEFSAVNAPAFIFPFAREIIANLTLKSGFPPLLLPPGNIINLVGQSKVKSANKKSVKKKSAKKIKK</sequence>
<evidence type="ECO:0000313" key="1">
    <source>
        <dbReference type="EMBL" id="VAV84520.1"/>
    </source>
</evidence>
<reference evidence="1" key="1">
    <citation type="submission" date="2018-06" db="EMBL/GenBank/DDBJ databases">
        <authorList>
            <person name="Zhirakovskaya E."/>
        </authorList>
    </citation>
    <scope>NUCLEOTIDE SEQUENCE</scope>
</reference>
<name>A0A3B0QT20_9ZZZZ</name>
<dbReference type="InterPro" id="IPR035958">
    <property type="entry name" value="SecB-like_sf"/>
</dbReference>
<proteinExistence type="predicted"/>